<evidence type="ECO:0008006" key="3">
    <source>
        <dbReference type="Google" id="ProtNLM"/>
    </source>
</evidence>
<evidence type="ECO:0000313" key="1">
    <source>
        <dbReference type="EMBL" id="KIS22595.1"/>
    </source>
</evidence>
<dbReference type="EMBL" id="JXSU01000007">
    <property type="protein sequence ID" value="KIS22595.1"/>
    <property type="molecule type" value="Genomic_DNA"/>
</dbReference>
<proteinExistence type="predicted"/>
<dbReference type="Gene3D" id="3.40.630.30">
    <property type="match status" value="1"/>
</dbReference>
<gene>
    <name evidence="1" type="ORF">N495_02980</name>
</gene>
<dbReference type="Proteomes" id="UP000032250">
    <property type="component" value="Unassembled WGS sequence"/>
</dbReference>
<dbReference type="OrthoDB" id="1926652at2"/>
<dbReference type="HOGENOM" id="CLU_1607965_0_0_9"/>
<dbReference type="RefSeq" id="WP_043031372.1">
    <property type="nucleotide sequence ID" value="NZ_JXSU01000007.1"/>
</dbReference>
<accession>A0A0D1BQT4</accession>
<comment type="caution">
    <text evidence="1">The sequence shown here is derived from an EMBL/GenBank/DDBJ whole genome shotgun (WGS) entry which is preliminary data.</text>
</comment>
<dbReference type="AlphaFoldDB" id="A0A0D1BQT4"/>
<organism evidence="1 2">
    <name type="scientific">Clostridium botulinum B2 450</name>
    <dbReference type="NCBI Taxonomy" id="1379739"/>
    <lineage>
        <taxon>Bacteria</taxon>
        <taxon>Bacillati</taxon>
        <taxon>Bacillota</taxon>
        <taxon>Clostridia</taxon>
        <taxon>Eubacteriales</taxon>
        <taxon>Clostridiaceae</taxon>
        <taxon>Clostridium</taxon>
    </lineage>
</organism>
<reference evidence="1 2" key="1">
    <citation type="submission" date="2014-06" db="EMBL/GenBank/DDBJ databases">
        <title>Genome characterization of distinct group I Clostridium botulinum lineages.</title>
        <authorList>
            <person name="Giordani F."/>
            <person name="Anselmo A."/>
            <person name="Fillo S."/>
            <person name="Palozzi A.M."/>
            <person name="Fortunato A."/>
            <person name="Gentile B."/>
            <person name="Ciammaruconi A."/>
            <person name="Anniballi F."/>
            <person name="De Medici D."/>
            <person name="Lista F."/>
        </authorList>
    </citation>
    <scope>NUCLEOTIDE SEQUENCE [LARGE SCALE GENOMIC DNA]</scope>
    <source>
        <strain evidence="1 2">B2 450</strain>
    </source>
</reference>
<dbReference type="SUPFAM" id="SSF55729">
    <property type="entry name" value="Acyl-CoA N-acyltransferases (Nat)"/>
    <property type="match status" value="1"/>
</dbReference>
<name>A0A0D1BQT4_CLOBO</name>
<dbReference type="InterPro" id="IPR016181">
    <property type="entry name" value="Acyl_CoA_acyltransferase"/>
</dbReference>
<protein>
    <recommendedName>
        <fullName evidence="3">N-acetyltransferase domain-containing protein</fullName>
    </recommendedName>
</protein>
<evidence type="ECO:0000313" key="2">
    <source>
        <dbReference type="Proteomes" id="UP000032250"/>
    </source>
</evidence>
<dbReference type="PATRIC" id="fig|1379739.3.peg.908"/>
<sequence length="165" mass="19854">MREDIEIYRAGMSDMKKIADLIVSINEEKTKITKYDDFNFYHSKNSLKEVLNGKNKNEMIFIARNKENFIGMINLSFRDSDYLFFIDKFLYIKYLYVDKDKFIDTQEYKDIAKKLFEASISEAKKHGFKYICGDVLSEEDEIRELFEINDMKNYKNRLYKKINTM</sequence>